<protein>
    <submittedName>
        <fullName evidence="2">Uncharacterized protein</fullName>
    </submittedName>
</protein>
<dbReference type="EMBL" id="QFMX01000178">
    <property type="protein sequence ID" value="PZO69199.1"/>
    <property type="molecule type" value="Genomic_DNA"/>
</dbReference>
<feature type="non-terminal residue" evidence="2">
    <location>
        <position position="242"/>
    </location>
</feature>
<dbReference type="AlphaFoldDB" id="A0A2W4YPB4"/>
<reference evidence="2 3" key="1">
    <citation type="submission" date="2017-08" db="EMBL/GenBank/DDBJ databases">
        <title>Infants hospitalized years apart are colonized by the same room-sourced microbial strains.</title>
        <authorList>
            <person name="Brooks B."/>
            <person name="Olm M.R."/>
            <person name="Firek B.A."/>
            <person name="Baker R."/>
            <person name="Thomas B.C."/>
            <person name="Morowitz M.J."/>
            <person name="Banfield J.F."/>
        </authorList>
    </citation>
    <scope>NUCLEOTIDE SEQUENCE [LARGE SCALE GENOMIC DNA]</scope>
    <source>
        <strain evidence="2">S2_018_000_R3_119</strain>
    </source>
</reference>
<dbReference type="Proteomes" id="UP000249555">
    <property type="component" value="Unassembled WGS sequence"/>
</dbReference>
<sequence length="242" mass="27860">MPRPFPRLIVGLELAFFALTLVLVIVWNADPDGDWEPALALVAVATAGLEIYRRRMPSAPGDRFASPADRLRHRERLRQLLQEEIYTCRAKGLRQDVIVRDADRADVYPDTDPREKGISAWFRVGLIDTYERGICLGLRYGGLKECEGGYRFVDYVNGESADRTVLLIGDVPYDSIVEVNLDGDKIYGFPHIFCHFDFKGEPYERLWFAERKQLTETHPYFELVAEYEDVKRNNPTDGELHF</sequence>
<keyword evidence="1" id="KW-1133">Transmembrane helix</keyword>
<proteinExistence type="predicted"/>
<name>A0A2W4YPB4_9SPHN</name>
<accession>A0A2W4YPB4</accession>
<feature type="transmembrane region" description="Helical" evidence="1">
    <location>
        <begin position="7"/>
        <end position="29"/>
    </location>
</feature>
<evidence type="ECO:0000313" key="3">
    <source>
        <dbReference type="Proteomes" id="UP000249555"/>
    </source>
</evidence>
<organism evidence="2 3">
    <name type="scientific">Sphingomonas taxi</name>
    <dbReference type="NCBI Taxonomy" id="1549858"/>
    <lineage>
        <taxon>Bacteria</taxon>
        <taxon>Pseudomonadati</taxon>
        <taxon>Pseudomonadota</taxon>
        <taxon>Alphaproteobacteria</taxon>
        <taxon>Sphingomonadales</taxon>
        <taxon>Sphingomonadaceae</taxon>
        <taxon>Sphingomonas</taxon>
    </lineage>
</organism>
<keyword evidence="1" id="KW-0812">Transmembrane</keyword>
<comment type="caution">
    <text evidence="2">The sequence shown here is derived from an EMBL/GenBank/DDBJ whole genome shotgun (WGS) entry which is preliminary data.</text>
</comment>
<gene>
    <name evidence="2" type="ORF">DI640_15470</name>
</gene>
<evidence type="ECO:0000256" key="1">
    <source>
        <dbReference type="SAM" id="Phobius"/>
    </source>
</evidence>
<keyword evidence="1" id="KW-0472">Membrane</keyword>
<evidence type="ECO:0000313" key="2">
    <source>
        <dbReference type="EMBL" id="PZO69199.1"/>
    </source>
</evidence>